<feature type="region of interest" description="Disordered" evidence="1">
    <location>
        <begin position="20"/>
        <end position="53"/>
    </location>
</feature>
<dbReference type="EMBL" id="AMZH03008631">
    <property type="protein sequence ID" value="RRT58535.1"/>
    <property type="molecule type" value="Genomic_DNA"/>
</dbReference>
<gene>
    <name evidence="2" type="ORF">B296_00001353</name>
</gene>
<comment type="caution">
    <text evidence="2">The sequence shown here is derived from an EMBL/GenBank/DDBJ whole genome shotgun (WGS) entry which is preliminary data.</text>
</comment>
<dbReference type="Proteomes" id="UP000287651">
    <property type="component" value="Unassembled WGS sequence"/>
</dbReference>
<reference evidence="2 3" key="1">
    <citation type="journal article" date="2014" name="Agronomy (Basel)">
        <title>A Draft Genome Sequence for Ensete ventricosum, the Drought-Tolerant Tree Against Hunger.</title>
        <authorList>
            <person name="Harrison J."/>
            <person name="Moore K.A."/>
            <person name="Paszkiewicz K."/>
            <person name="Jones T."/>
            <person name="Grant M."/>
            <person name="Ambacheew D."/>
            <person name="Muzemil S."/>
            <person name="Studholme D.J."/>
        </authorList>
    </citation>
    <scope>NUCLEOTIDE SEQUENCE [LARGE SCALE GENOMIC DNA]</scope>
</reference>
<evidence type="ECO:0000313" key="2">
    <source>
        <dbReference type="EMBL" id="RRT58535.1"/>
    </source>
</evidence>
<protein>
    <submittedName>
        <fullName evidence="2">Uncharacterized protein</fullName>
    </submittedName>
</protein>
<dbReference type="AlphaFoldDB" id="A0A426Z3G5"/>
<evidence type="ECO:0000256" key="1">
    <source>
        <dbReference type="SAM" id="MobiDB-lite"/>
    </source>
</evidence>
<accession>A0A426Z3G5</accession>
<proteinExistence type="predicted"/>
<organism evidence="2 3">
    <name type="scientific">Ensete ventricosum</name>
    <name type="common">Abyssinian banana</name>
    <name type="synonym">Musa ensete</name>
    <dbReference type="NCBI Taxonomy" id="4639"/>
    <lineage>
        <taxon>Eukaryota</taxon>
        <taxon>Viridiplantae</taxon>
        <taxon>Streptophyta</taxon>
        <taxon>Embryophyta</taxon>
        <taxon>Tracheophyta</taxon>
        <taxon>Spermatophyta</taxon>
        <taxon>Magnoliopsida</taxon>
        <taxon>Liliopsida</taxon>
        <taxon>Zingiberales</taxon>
        <taxon>Musaceae</taxon>
        <taxon>Ensete</taxon>
    </lineage>
</organism>
<evidence type="ECO:0000313" key="3">
    <source>
        <dbReference type="Proteomes" id="UP000287651"/>
    </source>
</evidence>
<feature type="compositionally biased region" description="Polar residues" evidence="1">
    <location>
        <begin position="40"/>
        <end position="52"/>
    </location>
</feature>
<name>A0A426Z3G5_ENSVE</name>
<sequence length="141" mass="15541">MQPAIRVAASAIDDIKWVGRKRQRNDEAENSPARLERPASKSQPGYPQTPTLDYQRGAPLVLVARTPLCGSTGRGGGLTTFGARKRAVNVARALDTCQSWRGCPSRNPTNLRGSLLTPASTPFIRRWEHTFPHPRVILELT</sequence>